<evidence type="ECO:0000259" key="9">
    <source>
        <dbReference type="SMART" id="SM00922"/>
    </source>
</evidence>
<dbReference type="CDD" id="cd03319">
    <property type="entry name" value="L-Ala-DL-Glu_epimerase"/>
    <property type="match status" value="1"/>
</dbReference>
<gene>
    <name evidence="10" type="ORF">LJ757_06970</name>
</gene>
<evidence type="ECO:0000313" key="11">
    <source>
        <dbReference type="Proteomes" id="UP001139158"/>
    </source>
</evidence>
<evidence type="ECO:0000256" key="3">
    <source>
        <dbReference type="ARBA" id="ARBA00022842"/>
    </source>
</evidence>
<dbReference type="GO" id="GO:0016855">
    <property type="term" value="F:racemase and epimerase activity, acting on amino acids and derivatives"/>
    <property type="evidence" value="ECO:0007669"/>
    <property type="project" value="UniProtKB-UniRule"/>
</dbReference>
<feature type="binding site" evidence="6">
    <location>
        <position position="309"/>
    </location>
    <ligand>
        <name>substrate</name>
    </ligand>
</feature>
<dbReference type="Pfam" id="PF02746">
    <property type="entry name" value="MR_MLE_N"/>
    <property type="match status" value="1"/>
</dbReference>
<protein>
    <recommendedName>
        <fullName evidence="8">Dipeptide epimerase</fullName>
        <ecNumber evidence="8">5.1.1.-</ecNumber>
    </recommendedName>
</protein>
<evidence type="ECO:0000256" key="5">
    <source>
        <dbReference type="PIRSR" id="PIRSR634603-1"/>
    </source>
</evidence>
<feature type="binding site" evidence="6">
    <location>
        <position position="340"/>
    </location>
    <ligand>
        <name>substrate</name>
    </ligand>
</feature>
<evidence type="ECO:0000256" key="2">
    <source>
        <dbReference type="ARBA" id="ARBA00022723"/>
    </source>
</evidence>
<dbReference type="Gene3D" id="3.20.20.120">
    <property type="entry name" value="Enolase-like C-terminal domain"/>
    <property type="match status" value="1"/>
</dbReference>
<dbReference type="Proteomes" id="UP001139158">
    <property type="component" value="Unassembled WGS sequence"/>
</dbReference>
<dbReference type="EC" id="5.1.1.-" evidence="8"/>
<dbReference type="InterPro" id="IPR029017">
    <property type="entry name" value="Enolase-like_N"/>
</dbReference>
<dbReference type="RefSeq" id="WP_227895434.1">
    <property type="nucleotide sequence ID" value="NZ_CP099466.1"/>
</dbReference>
<feature type="binding site" evidence="7">
    <location>
        <position position="230"/>
    </location>
    <ligand>
        <name>Mg(2+)</name>
        <dbReference type="ChEBI" id="CHEBI:18420"/>
    </ligand>
</feature>
<dbReference type="GO" id="GO:0046872">
    <property type="term" value="F:metal ion binding"/>
    <property type="evidence" value="ECO:0007669"/>
    <property type="project" value="UniProtKB-KW"/>
</dbReference>
<dbReference type="AlphaFoldDB" id="A0A9X1MCP4"/>
<evidence type="ECO:0000313" key="10">
    <source>
        <dbReference type="EMBL" id="MCC3297548.1"/>
    </source>
</evidence>
<dbReference type="SFLD" id="SFLDF00009">
    <property type="entry name" value="o-succinylbenzoate_synthase"/>
    <property type="match status" value="1"/>
</dbReference>
<comment type="similarity">
    <text evidence="1 8">Belongs to the mandelate racemase/muconate lactonizing enzyme family.</text>
</comment>
<dbReference type="Gene3D" id="3.30.390.10">
    <property type="entry name" value="Enolase-like, N-terminal domain"/>
    <property type="match status" value="1"/>
</dbReference>
<dbReference type="EMBL" id="JAJFZV010000005">
    <property type="protein sequence ID" value="MCC3297548.1"/>
    <property type="molecule type" value="Genomic_DNA"/>
</dbReference>
<dbReference type="PANTHER" id="PTHR48073:SF2">
    <property type="entry name" value="O-SUCCINYLBENZOATE SYNTHASE"/>
    <property type="match status" value="1"/>
</dbReference>
<evidence type="ECO:0000256" key="1">
    <source>
        <dbReference type="ARBA" id="ARBA00008031"/>
    </source>
</evidence>
<dbReference type="Pfam" id="PF13378">
    <property type="entry name" value="MR_MLE_C"/>
    <property type="match status" value="1"/>
</dbReference>
<evidence type="ECO:0000256" key="6">
    <source>
        <dbReference type="PIRSR" id="PIRSR634603-2"/>
    </source>
</evidence>
<evidence type="ECO:0000256" key="7">
    <source>
        <dbReference type="PIRSR" id="PIRSR634603-3"/>
    </source>
</evidence>
<sequence>MATITTLDLHPLSLPLTGTFSTAVRTSSVLETVLFRLQDSDGRSGWGETPVSRVTGVSTAEVLARARQDLAPLVIGRPISDLDSLVRRIAGAPVPSAVRMGLDCAVHDLAAVTAGQPLHRFLAITYPQVAGPQVAGPNLEDTVLTDITLSAAEPEALADAATGWVQKGFRCLKVKLRADLDAVAGLTAVRAAVGPDVRLRVDANQAYSPDEAVRVLNAMADAGVGLELAEQPVAAGNWAGLARVRAAVDVPVMADESVQDERDLEPLLQHRAAALVNLKLAKAGGIYPAVRLLAAARGHGLGVLVGCMLESTVGAGAGAALAAAAGLGTGFPGRSGQDLDGGLWPAVPAVDGGVRYVGPVLHLPSVPGQGITGLHTGLAAAGIRTDPA</sequence>
<feature type="binding site" evidence="6">
    <location>
        <position position="25"/>
    </location>
    <ligand>
        <name>substrate</name>
    </ligand>
</feature>
<dbReference type="InterPro" id="IPR034603">
    <property type="entry name" value="Dipeptide_epimerase"/>
</dbReference>
<comment type="caution">
    <text evidence="10">The sequence shown here is derived from an EMBL/GenBank/DDBJ whole genome shotgun (WGS) entry which is preliminary data.</text>
</comment>
<feature type="domain" description="Mandelate racemase/muconate lactonizing enzyme C-terminal" evidence="9">
    <location>
        <begin position="154"/>
        <end position="251"/>
    </location>
</feature>
<accession>A0A9X1MCP4</accession>
<dbReference type="InterPro" id="IPR013342">
    <property type="entry name" value="Mandelate_racemase_C"/>
</dbReference>
<keyword evidence="2 7" id="KW-0479">Metal-binding</keyword>
<dbReference type="SUPFAM" id="SSF51604">
    <property type="entry name" value="Enolase C-terminal domain-like"/>
    <property type="match status" value="1"/>
</dbReference>
<organism evidence="10 11">
    <name type="scientific">Arthrobacter caoxuetaonis</name>
    <dbReference type="NCBI Taxonomy" id="2886935"/>
    <lineage>
        <taxon>Bacteria</taxon>
        <taxon>Bacillati</taxon>
        <taxon>Actinomycetota</taxon>
        <taxon>Actinomycetes</taxon>
        <taxon>Micrococcales</taxon>
        <taxon>Micrococcaceae</taxon>
        <taxon>Arthrobacter</taxon>
    </lineage>
</organism>
<keyword evidence="4 8" id="KW-0413">Isomerase</keyword>
<feature type="binding site" evidence="6">
    <location>
        <position position="338"/>
    </location>
    <ligand>
        <name>substrate</name>
    </ligand>
</feature>
<dbReference type="InterPro" id="IPR036849">
    <property type="entry name" value="Enolase-like_C_sf"/>
</dbReference>
<feature type="binding site" evidence="7">
    <location>
        <position position="255"/>
    </location>
    <ligand>
        <name>Mg(2+)</name>
        <dbReference type="ChEBI" id="CHEBI:18420"/>
    </ligand>
</feature>
<evidence type="ECO:0000256" key="4">
    <source>
        <dbReference type="ARBA" id="ARBA00023235"/>
    </source>
</evidence>
<reference evidence="10" key="1">
    <citation type="submission" date="2021-10" db="EMBL/GenBank/DDBJ databases">
        <title>Novel species in genus Arthrobacter.</title>
        <authorList>
            <person name="Liu Y."/>
        </authorList>
    </citation>
    <scope>NUCLEOTIDE SEQUENCE</scope>
    <source>
        <strain evidence="10">Zg-Y453</strain>
    </source>
</reference>
<comment type="cofactor">
    <cofactor evidence="7 8">
        <name>Mg(2+)</name>
        <dbReference type="ChEBI" id="CHEBI:18420"/>
    </cofactor>
    <text evidence="7 8">Binds 1 Mg(2+) ion per subunit.</text>
</comment>
<dbReference type="SMART" id="SM00922">
    <property type="entry name" value="MR_MLE"/>
    <property type="match status" value="1"/>
</dbReference>
<dbReference type="InterPro" id="IPR013341">
    <property type="entry name" value="Mandelate_racemase_N_dom"/>
</dbReference>
<keyword evidence="11" id="KW-1185">Reference proteome</keyword>
<feature type="binding site" evidence="6">
    <location>
        <position position="173"/>
    </location>
    <ligand>
        <name>substrate</name>
    </ligand>
</feature>
<dbReference type="SUPFAM" id="SSF54826">
    <property type="entry name" value="Enolase N-terminal domain-like"/>
    <property type="match status" value="1"/>
</dbReference>
<proteinExistence type="inferred from homology"/>
<feature type="binding site" evidence="6">
    <location>
        <position position="148"/>
    </location>
    <ligand>
        <name>substrate</name>
    </ligand>
</feature>
<feature type="active site" description="Proton acceptor; specific for (R)-substrate epimerization" evidence="5">
    <location>
        <position position="175"/>
    </location>
</feature>
<feature type="binding site" evidence="6">
    <location>
        <position position="307"/>
    </location>
    <ligand>
        <name>substrate</name>
    </ligand>
</feature>
<dbReference type="SFLD" id="SFLDS00001">
    <property type="entry name" value="Enolase"/>
    <property type="match status" value="1"/>
</dbReference>
<keyword evidence="3 7" id="KW-0460">Magnesium</keyword>
<feature type="binding site" evidence="7">
    <location>
        <position position="202"/>
    </location>
    <ligand>
        <name>Mg(2+)</name>
        <dbReference type="ChEBI" id="CHEBI:18420"/>
    </ligand>
</feature>
<evidence type="ECO:0000256" key="8">
    <source>
        <dbReference type="RuleBase" id="RU366006"/>
    </source>
</evidence>
<dbReference type="SFLD" id="SFLDG00180">
    <property type="entry name" value="muconate_cycloisomerase"/>
    <property type="match status" value="1"/>
</dbReference>
<feature type="active site" description="Proton acceptor; specific for (S)-substrate epimerization" evidence="5">
    <location>
        <position position="279"/>
    </location>
</feature>
<dbReference type="PANTHER" id="PTHR48073">
    <property type="entry name" value="O-SUCCINYLBENZOATE SYNTHASE-RELATED"/>
    <property type="match status" value="1"/>
</dbReference>
<name>A0A9X1MCP4_9MICC</name>
<dbReference type="InterPro" id="IPR029065">
    <property type="entry name" value="Enolase_C-like"/>
</dbReference>